<evidence type="ECO:0000313" key="3">
    <source>
        <dbReference type="Proteomes" id="UP000198508"/>
    </source>
</evidence>
<dbReference type="PANTHER" id="PTHR43798">
    <property type="entry name" value="MONOACYLGLYCEROL LIPASE"/>
    <property type="match status" value="1"/>
</dbReference>
<dbReference type="Proteomes" id="UP000198508">
    <property type="component" value="Unassembled WGS sequence"/>
</dbReference>
<dbReference type="RefSeq" id="WP_092360607.1">
    <property type="nucleotide sequence ID" value="NZ_DAINWJ010000017.1"/>
</dbReference>
<dbReference type="EMBL" id="FOIM01000001">
    <property type="protein sequence ID" value="SET02505.1"/>
    <property type="molecule type" value="Genomic_DNA"/>
</dbReference>
<dbReference type="Gene3D" id="3.40.50.1820">
    <property type="entry name" value="alpha/beta hydrolase"/>
    <property type="match status" value="1"/>
</dbReference>
<name>A0A1I0B8V5_9FIRM</name>
<dbReference type="GeneID" id="93280071"/>
<dbReference type="STRING" id="460384.SAMN05216313_101376"/>
<proteinExistence type="predicted"/>
<gene>
    <name evidence="2" type="ORF">SAMN05216313_101376</name>
</gene>
<evidence type="ECO:0000313" key="2">
    <source>
        <dbReference type="EMBL" id="SET02505.1"/>
    </source>
</evidence>
<reference evidence="3" key="1">
    <citation type="submission" date="2016-10" db="EMBL/GenBank/DDBJ databases">
        <authorList>
            <person name="Varghese N."/>
            <person name="Submissions S."/>
        </authorList>
    </citation>
    <scope>NUCLEOTIDE SEQUENCE [LARGE SCALE GENOMIC DNA]</scope>
    <source>
        <strain evidence="3">NLAE-zl-G277</strain>
    </source>
</reference>
<dbReference type="Pfam" id="PF00561">
    <property type="entry name" value="Abhydrolase_1"/>
    <property type="match status" value="1"/>
</dbReference>
<protein>
    <submittedName>
        <fullName evidence="2">Pimeloyl-ACP methyl ester carboxylesterase</fullName>
    </submittedName>
</protein>
<sequence length="284" mass="32937">MDRDNFFQTSDGAMLYYEDRGRGTPLILVPGFMCTTRFYERNVGELSKKYRVITFDPRGYGLSSKTLQGNTLKGHARDIKELIDFLNLDGVVLMGWSLGTSAVAVYAHEYREYRLSGIGFIDAFLSPFAHGEWNKYKFSGYKVREYISGRSLWFTDPDKYHRYFFDTVDCKELTPEDEKWITEEISLTMPWTGIELHLDTCHTDTMSYVEQFTVPTVVFAGNSKGVPACVSEEACRRMKCPHRYHYYDHGGHMFFYTDPETFNRQVDAFIQEEIITAKRGGERS</sequence>
<organism evidence="2 3">
    <name type="scientific">Enterocloster lavalensis</name>
    <dbReference type="NCBI Taxonomy" id="460384"/>
    <lineage>
        <taxon>Bacteria</taxon>
        <taxon>Bacillati</taxon>
        <taxon>Bacillota</taxon>
        <taxon>Clostridia</taxon>
        <taxon>Lachnospirales</taxon>
        <taxon>Lachnospiraceae</taxon>
        <taxon>Enterocloster</taxon>
    </lineage>
</organism>
<feature type="domain" description="AB hydrolase-1" evidence="1">
    <location>
        <begin position="25"/>
        <end position="259"/>
    </location>
</feature>
<keyword evidence="3" id="KW-1185">Reference proteome</keyword>
<evidence type="ECO:0000259" key="1">
    <source>
        <dbReference type="Pfam" id="PF00561"/>
    </source>
</evidence>
<dbReference type="InterPro" id="IPR050266">
    <property type="entry name" value="AB_hydrolase_sf"/>
</dbReference>
<dbReference type="AlphaFoldDB" id="A0A1I0B8V5"/>
<accession>A0A1I0B8V5</accession>
<dbReference type="SUPFAM" id="SSF53474">
    <property type="entry name" value="alpha/beta-Hydrolases"/>
    <property type="match status" value="1"/>
</dbReference>
<dbReference type="InterPro" id="IPR029058">
    <property type="entry name" value="AB_hydrolase_fold"/>
</dbReference>
<dbReference type="InterPro" id="IPR000073">
    <property type="entry name" value="AB_hydrolase_1"/>
</dbReference>